<evidence type="ECO:0000259" key="6">
    <source>
        <dbReference type="Pfam" id="PF08281"/>
    </source>
</evidence>
<evidence type="ECO:0000259" key="5">
    <source>
        <dbReference type="Pfam" id="PF04542"/>
    </source>
</evidence>
<dbReference type="Pfam" id="PF08281">
    <property type="entry name" value="Sigma70_r4_2"/>
    <property type="match status" value="1"/>
</dbReference>
<protein>
    <submittedName>
        <fullName evidence="7">Sigma-70 family RNA polymerase sigma factor</fullName>
    </submittedName>
</protein>
<dbReference type="RefSeq" id="WP_237378530.1">
    <property type="nucleotide sequence ID" value="NZ_CP071793.1"/>
</dbReference>
<dbReference type="PANTHER" id="PTHR43133">
    <property type="entry name" value="RNA POLYMERASE ECF-TYPE SIGMA FACTO"/>
    <property type="match status" value="1"/>
</dbReference>
<evidence type="ECO:0000313" key="7">
    <source>
        <dbReference type="EMBL" id="QTD48880.1"/>
    </source>
</evidence>
<keyword evidence="4" id="KW-0804">Transcription</keyword>
<keyword evidence="2" id="KW-0805">Transcription regulation</keyword>
<accession>A0A8A4TH47</accession>
<dbReference type="InterPro" id="IPR013249">
    <property type="entry name" value="RNA_pol_sigma70_r4_t2"/>
</dbReference>
<dbReference type="EMBL" id="CP071793">
    <property type="protein sequence ID" value="QTD48880.1"/>
    <property type="molecule type" value="Genomic_DNA"/>
</dbReference>
<evidence type="ECO:0000256" key="1">
    <source>
        <dbReference type="ARBA" id="ARBA00010641"/>
    </source>
</evidence>
<dbReference type="InterPro" id="IPR013324">
    <property type="entry name" value="RNA_pol_sigma_r3/r4-like"/>
</dbReference>
<dbReference type="InterPro" id="IPR036388">
    <property type="entry name" value="WH-like_DNA-bd_sf"/>
</dbReference>
<keyword evidence="8" id="KW-1185">Reference proteome</keyword>
<organism evidence="7 8">
    <name type="scientific">Sulfidibacter corallicola</name>
    <dbReference type="NCBI Taxonomy" id="2818388"/>
    <lineage>
        <taxon>Bacteria</taxon>
        <taxon>Pseudomonadati</taxon>
        <taxon>Acidobacteriota</taxon>
        <taxon>Holophagae</taxon>
        <taxon>Acanthopleuribacterales</taxon>
        <taxon>Acanthopleuribacteraceae</taxon>
        <taxon>Sulfidibacter</taxon>
    </lineage>
</organism>
<dbReference type="InterPro" id="IPR039425">
    <property type="entry name" value="RNA_pol_sigma-70-like"/>
</dbReference>
<comment type="similarity">
    <text evidence="1">Belongs to the sigma-70 factor family. ECF subfamily.</text>
</comment>
<feature type="domain" description="RNA polymerase sigma-70 region 2" evidence="5">
    <location>
        <begin position="15"/>
        <end position="76"/>
    </location>
</feature>
<dbReference type="GO" id="GO:0006352">
    <property type="term" value="P:DNA-templated transcription initiation"/>
    <property type="evidence" value="ECO:0007669"/>
    <property type="project" value="InterPro"/>
</dbReference>
<keyword evidence="3" id="KW-0731">Sigma factor</keyword>
<reference evidence="7" key="1">
    <citation type="submission" date="2021-03" db="EMBL/GenBank/DDBJ databases">
        <title>Acanthopleuribacteraceae sp. M133.</title>
        <authorList>
            <person name="Wang G."/>
        </authorList>
    </citation>
    <scope>NUCLEOTIDE SEQUENCE</scope>
    <source>
        <strain evidence="7">M133</strain>
    </source>
</reference>
<dbReference type="Pfam" id="PF04542">
    <property type="entry name" value="Sigma70_r2"/>
    <property type="match status" value="1"/>
</dbReference>
<dbReference type="Proteomes" id="UP000663929">
    <property type="component" value="Chromosome"/>
</dbReference>
<evidence type="ECO:0000256" key="4">
    <source>
        <dbReference type="ARBA" id="ARBA00023163"/>
    </source>
</evidence>
<evidence type="ECO:0000313" key="8">
    <source>
        <dbReference type="Proteomes" id="UP000663929"/>
    </source>
</evidence>
<dbReference type="SUPFAM" id="SSF88659">
    <property type="entry name" value="Sigma3 and sigma4 domains of RNA polymerase sigma factors"/>
    <property type="match status" value="1"/>
</dbReference>
<gene>
    <name evidence="7" type="ORF">J3U87_25130</name>
</gene>
<dbReference type="Gene3D" id="1.10.10.10">
    <property type="entry name" value="Winged helix-like DNA-binding domain superfamily/Winged helix DNA-binding domain"/>
    <property type="match status" value="1"/>
</dbReference>
<evidence type="ECO:0000256" key="3">
    <source>
        <dbReference type="ARBA" id="ARBA00023082"/>
    </source>
</evidence>
<dbReference type="InterPro" id="IPR013325">
    <property type="entry name" value="RNA_pol_sigma_r2"/>
</dbReference>
<dbReference type="PANTHER" id="PTHR43133:SF62">
    <property type="entry name" value="RNA POLYMERASE SIGMA FACTOR SIGZ"/>
    <property type="match status" value="1"/>
</dbReference>
<dbReference type="Gene3D" id="1.10.1740.10">
    <property type="match status" value="1"/>
</dbReference>
<feature type="domain" description="RNA polymerase sigma factor 70 region 4 type 2" evidence="6">
    <location>
        <begin position="107"/>
        <end position="154"/>
    </location>
</feature>
<dbReference type="InterPro" id="IPR014284">
    <property type="entry name" value="RNA_pol_sigma-70_dom"/>
</dbReference>
<dbReference type="SUPFAM" id="SSF88946">
    <property type="entry name" value="Sigma2 domain of RNA polymerase sigma factors"/>
    <property type="match status" value="1"/>
</dbReference>
<proteinExistence type="inferred from homology"/>
<dbReference type="AlphaFoldDB" id="A0A8A4TH47"/>
<sequence length="201" mass="23505">MSTPMTEQTERIWLEFHQRLRGYILKRIADPHEAEDILQEAFVRWMERPPQNRNPTGWLFTVVRNLIYDHHRKANRHENLEAESLPALDQTEVTEAEQRVASWLEPMLSLIPEKYAIAVDLADFQNRSMKQVAEELDLSVPGAKSRVQRGRRLLAEALTDCCRFQFDREGRVSDWQRNHPKGCQPNRCRPENTAQKKGTAC</sequence>
<dbReference type="KEGG" id="scor:J3U87_25130"/>
<evidence type="ECO:0000256" key="2">
    <source>
        <dbReference type="ARBA" id="ARBA00023015"/>
    </source>
</evidence>
<dbReference type="NCBIfam" id="TIGR02937">
    <property type="entry name" value="sigma70-ECF"/>
    <property type="match status" value="1"/>
</dbReference>
<dbReference type="GO" id="GO:0016987">
    <property type="term" value="F:sigma factor activity"/>
    <property type="evidence" value="ECO:0007669"/>
    <property type="project" value="UniProtKB-KW"/>
</dbReference>
<name>A0A8A4TH47_SULCO</name>
<dbReference type="InterPro" id="IPR007627">
    <property type="entry name" value="RNA_pol_sigma70_r2"/>
</dbReference>
<dbReference type="GO" id="GO:0003677">
    <property type="term" value="F:DNA binding"/>
    <property type="evidence" value="ECO:0007669"/>
    <property type="project" value="InterPro"/>
</dbReference>